<dbReference type="Proteomes" id="UP001359559">
    <property type="component" value="Unassembled WGS sequence"/>
</dbReference>
<evidence type="ECO:0000313" key="3">
    <source>
        <dbReference type="Proteomes" id="UP001359559"/>
    </source>
</evidence>
<proteinExistence type="predicted"/>
<keyword evidence="3" id="KW-1185">Reference proteome</keyword>
<evidence type="ECO:0000313" key="2">
    <source>
        <dbReference type="EMBL" id="KAK7317923.1"/>
    </source>
</evidence>
<sequence length="73" mass="7692">MNLASIVISVLPSFIYSSVSCVNIIIRGVNGGNGSRCSSRMKGNGGLGGLRMRAILILFSGSHALETKEHKKS</sequence>
<dbReference type="AlphaFoldDB" id="A0AAN9KKM1"/>
<accession>A0AAN9KKM1</accession>
<keyword evidence="1" id="KW-1133">Transmembrane helix</keyword>
<evidence type="ECO:0000256" key="1">
    <source>
        <dbReference type="SAM" id="Phobius"/>
    </source>
</evidence>
<comment type="caution">
    <text evidence="2">The sequence shown here is derived from an EMBL/GenBank/DDBJ whole genome shotgun (WGS) entry which is preliminary data.</text>
</comment>
<protein>
    <submittedName>
        <fullName evidence="2">Uncharacterized protein</fullName>
    </submittedName>
</protein>
<name>A0AAN9KKM1_CLITE</name>
<gene>
    <name evidence="2" type="ORF">RJT34_02555</name>
</gene>
<keyword evidence="1" id="KW-0812">Transmembrane</keyword>
<organism evidence="2 3">
    <name type="scientific">Clitoria ternatea</name>
    <name type="common">Butterfly pea</name>
    <dbReference type="NCBI Taxonomy" id="43366"/>
    <lineage>
        <taxon>Eukaryota</taxon>
        <taxon>Viridiplantae</taxon>
        <taxon>Streptophyta</taxon>
        <taxon>Embryophyta</taxon>
        <taxon>Tracheophyta</taxon>
        <taxon>Spermatophyta</taxon>
        <taxon>Magnoliopsida</taxon>
        <taxon>eudicotyledons</taxon>
        <taxon>Gunneridae</taxon>
        <taxon>Pentapetalae</taxon>
        <taxon>rosids</taxon>
        <taxon>fabids</taxon>
        <taxon>Fabales</taxon>
        <taxon>Fabaceae</taxon>
        <taxon>Papilionoideae</taxon>
        <taxon>50 kb inversion clade</taxon>
        <taxon>NPAAA clade</taxon>
        <taxon>indigoferoid/millettioid clade</taxon>
        <taxon>Phaseoleae</taxon>
        <taxon>Clitoria</taxon>
    </lineage>
</organism>
<feature type="transmembrane region" description="Helical" evidence="1">
    <location>
        <begin position="6"/>
        <end position="26"/>
    </location>
</feature>
<dbReference type="EMBL" id="JAYKXN010000001">
    <property type="protein sequence ID" value="KAK7317923.1"/>
    <property type="molecule type" value="Genomic_DNA"/>
</dbReference>
<keyword evidence="1" id="KW-0472">Membrane</keyword>
<reference evidence="2 3" key="1">
    <citation type="submission" date="2024-01" db="EMBL/GenBank/DDBJ databases">
        <title>The genomes of 5 underutilized Papilionoideae crops provide insights into root nodulation and disease resistance.</title>
        <authorList>
            <person name="Yuan L."/>
        </authorList>
    </citation>
    <scope>NUCLEOTIDE SEQUENCE [LARGE SCALE GENOMIC DNA]</scope>
    <source>
        <strain evidence="2">LY-2023</strain>
        <tissue evidence="2">Leaf</tissue>
    </source>
</reference>